<dbReference type="SUPFAM" id="SSF103473">
    <property type="entry name" value="MFS general substrate transporter"/>
    <property type="match status" value="1"/>
</dbReference>
<dbReference type="InterPro" id="IPR011701">
    <property type="entry name" value="MFS"/>
</dbReference>
<keyword evidence="9" id="KW-1185">Reference proteome</keyword>
<proteinExistence type="predicted"/>
<keyword evidence="2 6" id="KW-0812">Transmembrane</keyword>
<evidence type="ECO:0000256" key="6">
    <source>
        <dbReference type="SAM" id="Phobius"/>
    </source>
</evidence>
<gene>
    <name evidence="8" type="ORF">QBC34DRAFT_204551</name>
</gene>
<feature type="transmembrane region" description="Helical" evidence="6">
    <location>
        <begin position="232"/>
        <end position="255"/>
    </location>
</feature>
<dbReference type="Gene3D" id="1.20.1720.10">
    <property type="entry name" value="Multidrug resistance protein D"/>
    <property type="match status" value="1"/>
</dbReference>
<feature type="transmembrane region" description="Helical" evidence="6">
    <location>
        <begin position="162"/>
        <end position="181"/>
    </location>
</feature>
<dbReference type="AlphaFoldDB" id="A0AAV9H182"/>
<feature type="transmembrane region" description="Helical" evidence="6">
    <location>
        <begin position="401"/>
        <end position="425"/>
    </location>
</feature>
<feature type="transmembrane region" description="Helical" evidence="6">
    <location>
        <begin position="369"/>
        <end position="389"/>
    </location>
</feature>
<reference evidence="8" key="2">
    <citation type="submission" date="2023-05" db="EMBL/GenBank/DDBJ databases">
        <authorList>
            <consortium name="Lawrence Berkeley National Laboratory"/>
            <person name="Steindorff A."/>
            <person name="Hensen N."/>
            <person name="Bonometti L."/>
            <person name="Westerberg I."/>
            <person name="Brannstrom I.O."/>
            <person name="Guillou S."/>
            <person name="Cros-Aarteil S."/>
            <person name="Calhoun S."/>
            <person name="Haridas S."/>
            <person name="Kuo A."/>
            <person name="Mondo S."/>
            <person name="Pangilinan J."/>
            <person name="Riley R."/>
            <person name="Labutti K."/>
            <person name="Andreopoulos B."/>
            <person name="Lipzen A."/>
            <person name="Chen C."/>
            <person name="Yanf M."/>
            <person name="Daum C."/>
            <person name="Ng V."/>
            <person name="Clum A."/>
            <person name="Ohm R."/>
            <person name="Martin F."/>
            <person name="Silar P."/>
            <person name="Natvig D."/>
            <person name="Lalanne C."/>
            <person name="Gautier V."/>
            <person name="Ament-Velasquez S.L."/>
            <person name="Kruys A."/>
            <person name="Hutchinson M.I."/>
            <person name="Powell A.J."/>
            <person name="Barry K."/>
            <person name="Miller A.N."/>
            <person name="Grigoriev I.V."/>
            <person name="Debuchy R."/>
            <person name="Gladieux P."/>
            <person name="Thoren M.H."/>
            <person name="Johannesson H."/>
        </authorList>
    </citation>
    <scope>NUCLEOTIDE SEQUENCE</scope>
    <source>
        <strain evidence="8">PSN243</strain>
    </source>
</reference>
<feature type="transmembrane region" description="Helical" evidence="6">
    <location>
        <begin position="262"/>
        <end position="286"/>
    </location>
</feature>
<evidence type="ECO:0000256" key="2">
    <source>
        <dbReference type="ARBA" id="ARBA00022692"/>
    </source>
</evidence>
<evidence type="ECO:0000256" key="1">
    <source>
        <dbReference type="ARBA" id="ARBA00004141"/>
    </source>
</evidence>
<evidence type="ECO:0000256" key="3">
    <source>
        <dbReference type="ARBA" id="ARBA00022989"/>
    </source>
</evidence>
<feature type="region of interest" description="Disordered" evidence="5">
    <location>
        <begin position="1"/>
        <end position="33"/>
    </location>
</feature>
<dbReference type="PANTHER" id="PTHR23501:SF43">
    <property type="entry name" value="MULTIDRUG TRANSPORTER, PUTATIVE (AFU_ORTHOLOGUE AFUA_6G03040)-RELATED"/>
    <property type="match status" value="1"/>
</dbReference>
<evidence type="ECO:0000256" key="4">
    <source>
        <dbReference type="ARBA" id="ARBA00023136"/>
    </source>
</evidence>
<dbReference type="Gene3D" id="1.20.1250.20">
    <property type="entry name" value="MFS general substrate transporter like domains"/>
    <property type="match status" value="1"/>
</dbReference>
<comment type="caution">
    <text evidence="8">The sequence shown here is derived from an EMBL/GenBank/DDBJ whole genome shotgun (WGS) entry which is preliminary data.</text>
</comment>
<dbReference type="InterPro" id="IPR020846">
    <property type="entry name" value="MFS_dom"/>
</dbReference>
<dbReference type="PROSITE" id="PS50850">
    <property type="entry name" value="MFS"/>
    <property type="match status" value="1"/>
</dbReference>
<organism evidence="8 9">
    <name type="scientific">Podospora aff. communis PSN243</name>
    <dbReference type="NCBI Taxonomy" id="3040156"/>
    <lineage>
        <taxon>Eukaryota</taxon>
        <taxon>Fungi</taxon>
        <taxon>Dikarya</taxon>
        <taxon>Ascomycota</taxon>
        <taxon>Pezizomycotina</taxon>
        <taxon>Sordariomycetes</taxon>
        <taxon>Sordariomycetidae</taxon>
        <taxon>Sordariales</taxon>
        <taxon>Podosporaceae</taxon>
        <taxon>Podospora</taxon>
    </lineage>
</organism>
<feature type="transmembrane region" description="Helical" evidence="6">
    <location>
        <begin position="193"/>
        <end position="212"/>
    </location>
</feature>
<dbReference type="Pfam" id="PF07690">
    <property type="entry name" value="MFS_1"/>
    <property type="match status" value="1"/>
</dbReference>
<evidence type="ECO:0000256" key="5">
    <source>
        <dbReference type="SAM" id="MobiDB-lite"/>
    </source>
</evidence>
<feature type="transmembrane region" description="Helical" evidence="6">
    <location>
        <begin position="76"/>
        <end position="94"/>
    </location>
</feature>
<feature type="transmembrane region" description="Helical" evidence="6">
    <location>
        <begin position="339"/>
        <end position="363"/>
    </location>
</feature>
<feature type="transmembrane region" description="Helical" evidence="6">
    <location>
        <begin position="437"/>
        <end position="458"/>
    </location>
</feature>
<evidence type="ECO:0000313" key="9">
    <source>
        <dbReference type="Proteomes" id="UP001321760"/>
    </source>
</evidence>
<dbReference type="GO" id="GO:0005886">
    <property type="term" value="C:plasma membrane"/>
    <property type="evidence" value="ECO:0007669"/>
    <property type="project" value="TreeGrafter"/>
</dbReference>
<protein>
    <submittedName>
        <fullName evidence="8">Major facilitator superfamily domain-containing protein</fullName>
    </submittedName>
</protein>
<name>A0AAV9H182_9PEZI</name>
<reference evidence="8" key="1">
    <citation type="journal article" date="2023" name="Mol. Phylogenet. Evol.">
        <title>Genome-scale phylogeny and comparative genomics of the fungal order Sordariales.</title>
        <authorList>
            <person name="Hensen N."/>
            <person name="Bonometti L."/>
            <person name="Westerberg I."/>
            <person name="Brannstrom I.O."/>
            <person name="Guillou S."/>
            <person name="Cros-Aarteil S."/>
            <person name="Calhoun S."/>
            <person name="Haridas S."/>
            <person name="Kuo A."/>
            <person name="Mondo S."/>
            <person name="Pangilinan J."/>
            <person name="Riley R."/>
            <person name="LaButti K."/>
            <person name="Andreopoulos B."/>
            <person name="Lipzen A."/>
            <person name="Chen C."/>
            <person name="Yan M."/>
            <person name="Daum C."/>
            <person name="Ng V."/>
            <person name="Clum A."/>
            <person name="Steindorff A."/>
            <person name="Ohm R.A."/>
            <person name="Martin F."/>
            <person name="Silar P."/>
            <person name="Natvig D.O."/>
            <person name="Lalanne C."/>
            <person name="Gautier V."/>
            <person name="Ament-Velasquez S.L."/>
            <person name="Kruys A."/>
            <person name="Hutchinson M.I."/>
            <person name="Powell A.J."/>
            <person name="Barry K."/>
            <person name="Miller A.N."/>
            <person name="Grigoriev I.V."/>
            <person name="Debuchy R."/>
            <person name="Gladieux P."/>
            <person name="Hiltunen Thoren M."/>
            <person name="Johannesson H."/>
        </authorList>
    </citation>
    <scope>NUCLEOTIDE SEQUENCE</scope>
    <source>
        <strain evidence="8">PSN243</strain>
    </source>
</reference>
<accession>A0AAV9H182</accession>
<evidence type="ECO:0000259" key="7">
    <source>
        <dbReference type="PROSITE" id="PS50850"/>
    </source>
</evidence>
<feature type="transmembrane region" description="Helical" evidence="6">
    <location>
        <begin position="106"/>
        <end position="128"/>
    </location>
</feature>
<feature type="transmembrane region" description="Helical" evidence="6">
    <location>
        <begin position="40"/>
        <end position="64"/>
    </location>
</feature>
<evidence type="ECO:0000313" key="8">
    <source>
        <dbReference type="EMBL" id="KAK4453397.1"/>
    </source>
</evidence>
<dbReference type="GO" id="GO:0022857">
    <property type="term" value="F:transmembrane transporter activity"/>
    <property type="evidence" value="ECO:0007669"/>
    <property type="project" value="InterPro"/>
</dbReference>
<dbReference type="PANTHER" id="PTHR23501">
    <property type="entry name" value="MAJOR FACILITATOR SUPERFAMILY"/>
    <property type="match status" value="1"/>
</dbReference>
<keyword evidence="3 6" id="KW-1133">Transmembrane helix</keyword>
<keyword evidence="4 6" id="KW-0472">Membrane</keyword>
<comment type="subcellular location">
    <subcellularLocation>
        <location evidence="1">Membrane</location>
        <topology evidence="1">Multi-pass membrane protein</topology>
    </subcellularLocation>
</comment>
<sequence length="567" mass="61106">MTLSYPNPLLSGMADDHNKSVEQGKTGTAPSPKTPLRKTLLTAIILSGLMFSCLDTSIVSTSMVSISVEFQNYQDAPWVILGYLLTYMSFAVGFSKLSDVYGRRNLLAVAWILFSGFSVWCATAGSMWQLIAARSLQGIGGSGLYSLAQVCLVEQGPDRPEIVGALVGITLSISYILGPLLGGGISQWNWRGVFWINLPFSLIAIAGIYTLWPNERRSKYDTKTGLSKIDFIGNLLLIVASILLIFSIQEGASFVWKWSSPIIIWSMVISGVCWFLLFVWETYLFYGSSQKVEPIFPLRLAVGRVYLASFIVTLLTGFIYIALVIKIPERLQINHGDNALGAGVHLLPMLGSCALGSFLGGALSKKHNLTSQTLIVGCALQLLGIGLVYNLTRRDSGIGPLLGFSAIYGLGVGLCFAASTIIAAIEAQHDDLAAAQGAIAQARVFGGALGLAICTVIFNDKLQKRLGPGSGAGIDGITLDQIHRSPLVALTHEPELLDKVREVYLDAFGTQMVMMTAVAGLSLVVSVMTYRSKPSPVTDAMAYHKELASRSNDTELESTSSIRSLIR</sequence>
<feature type="transmembrane region" description="Helical" evidence="6">
    <location>
        <begin position="503"/>
        <end position="528"/>
    </location>
</feature>
<feature type="domain" description="Major facilitator superfamily (MFS) profile" evidence="7">
    <location>
        <begin position="41"/>
        <end position="534"/>
    </location>
</feature>
<dbReference type="Proteomes" id="UP001321760">
    <property type="component" value="Unassembled WGS sequence"/>
</dbReference>
<feature type="transmembrane region" description="Helical" evidence="6">
    <location>
        <begin position="306"/>
        <end position="327"/>
    </location>
</feature>
<dbReference type="EMBL" id="MU865920">
    <property type="protein sequence ID" value="KAK4453397.1"/>
    <property type="molecule type" value="Genomic_DNA"/>
</dbReference>
<dbReference type="InterPro" id="IPR036259">
    <property type="entry name" value="MFS_trans_sf"/>
</dbReference>